<evidence type="ECO:0000256" key="1">
    <source>
        <dbReference type="SAM" id="MobiDB-lite"/>
    </source>
</evidence>
<sequence>MKTSWIVYALCIYSVSGDIIFKRTGQPDTVKMECGEKTSNMDVEWTFTAVGTSQSLLILDINGRSGKIRKGNAPMVERAKLRDSTLEISSVCSSDAGQYICKVNRVEKQRHSLYIVEVSVTPDSVLNKGTVATLQCHLSGVGPLPKVTWLSPVGKLVDSGTVSLSPADVTDSGEWKCQITQGEGTHSEALIIQVATHCKNCISGVQTPVKPWSMLGLGLWVWVGVGAGSLVLIILLVATVSLHCRNKRMRKRRKKMNIRQPTKSTEYCKCKSILEGPPQRRPRQKPPPLFLQQR</sequence>
<name>A0ABD0X0G5_UMBPY</name>
<dbReference type="SUPFAM" id="SSF48726">
    <property type="entry name" value="Immunoglobulin"/>
    <property type="match status" value="2"/>
</dbReference>
<dbReference type="InterPro" id="IPR036179">
    <property type="entry name" value="Ig-like_dom_sf"/>
</dbReference>
<organism evidence="5 6">
    <name type="scientific">Umbra pygmaea</name>
    <name type="common">Eastern mudminnow</name>
    <dbReference type="NCBI Taxonomy" id="75934"/>
    <lineage>
        <taxon>Eukaryota</taxon>
        <taxon>Metazoa</taxon>
        <taxon>Chordata</taxon>
        <taxon>Craniata</taxon>
        <taxon>Vertebrata</taxon>
        <taxon>Euteleostomi</taxon>
        <taxon>Actinopterygii</taxon>
        <taxon>Neopterygii</taxon>
        <taxon>Teleostei</taxon>
        <taxon>Protacanthopterygii</taxon>
        <taxon>Esociformes</taxon>
        <taxon>Umbridae</taxon>
        <taxon>Umbra</taxon>
    </lineage>
</organism>
<evidence type="ECO:0000313" key="5">
    <source>
        <dbReference type="EMBL" id="KAL0984714.1"/>
    </source>
</evidence>
<dbReference type="Proteomes" id="UP001557470">
    <property type="component" value="Unassembled WGS sequence"/>
</dbReference>
<dbReference type="InterPro" id="IPR007110">
    <property type="entry name" value="Ig-like_dom"/>
</dbReference>
<dbReference type="PANTHER" id="PTHR11422">
    <property type="entry name" value="T-CELL SURFACE GLYCOPROTEIN CD4"/>
    <property type="match status" value="1"/>
</dbReference>
<dbReference type="InterPro" id="IPR003599">
    <property type="entry name" value="Ig_sub"/>
</dbReference>
<feature type="chain" id="PRO_5044802911" description="Ig-like domain-containing protein" evidence="3">
    <location>
        <begin position="18"/>
        <end position="294"/>
    </location>
</feature>
<dbReference type="Gene3D" id="2.60.40.10">
    <property type="entry name" value="Immunoglobulins"/>
    <property type="match status" value="2"/>
</dbReference>
<dbReference type="AlphaFoldDB" id="A0ABD0X0G5"/>
<keyword evidence="2" id="KW-0472">Membrane</keyword>
<dbReference type="InterPro" id="IPR013783">
    <property type="entry name" value="Ig-like_fold"/>
</dbReference>
<proteinExistence type="predicted"/>
<feature type="transmembrane region" description="Helical" evidence="2">
    <location>
        <begin position="219"/>
        <end position="244"/>
    </location>
</feature>
<reference evidence="5 6" key="1">
    <citation type="submission" date="2024-06" db="EMBL/GenBank/DDBJ databases">
        <authorList>
            <person name="Pan Q."/>
            <person name="Wen M."/>
            <person name="Jouanno E."/>
            <person name="Zahm M."/>
            <person name="Klopp C."/>
            <person name="Cabau C."/>
            <person name="Louis A."/>
            <person name="Berthelot C."/>
            <person name="Parey E."/>
            <person name="Roest Crollius H."/>
            <person name="Montfort J."/>
            <person name="Robinson-Rechavi M."/>
            <person name="Bouchez O."/>
            <person name="Lampietro C."/>
            <person name="Lopez Roques C."/>
            <person name="Donnadieu C."/>
            <person name="Postlethwait J."/>
            <person name="Bobe J."/>
            <person name="Verreycken H."/>
            <person name="Guiguen Y."/>
        </authorList>
    </citation>
    <scope>NUCLEOTIDE SEQUENCE [LARGE SCALE GENOMIC DNA]</scope>
    <source>
        <strain evidence="5">Up_M1</strain>
        <tissue evidence="5">Testis</tissue>
    </source>
</reference>
<evidence type="ECO:0000256" key="3">
    <source>
        <dbReference type="SAM" id="SignalP"/>
    </source>
</evidence>
<dbReference type="InterPro" id="IPR003598">
    <property type="entry name" value="Ig_sub2"/>
</dbReference>
<feature type="region of interest" description="Disordered" evidence="1">
    <location>
        <begin position="274"/>
        <end position="294"/>
    </location>
</feature>
<dbReference type="EMBL" id="JAGEUA010000004">
    <property type="protein sequence ID" value="KAL0984714.1"/>
    <property type="molecule type" value="Genomic_DNA"/>
</dbReference>
<keyword evidence="2" id="KW-1133">Transmembrane helix</keyword>
<dbReference type="SMART" id="SM00408">
    <property type="entry name" value="IGc2"/>
    <property type="match status" value="2"/>
</dbReference>
<feature type="domain" description="Ig-like" evidence="4">
    <location>
        <begin position="116"/>
        <end position="193"/>
    </location>
</feature>
<dbReference type="PANTHER" id="PTHR11422:SF0">
    <property type="entry name" value="T-CELL SURFACE GLYCOPROTEIN CD4"/>
    <property type="match status" value="1"/>
</dbReference>
<evidence type="ECO:0000313" key="6">
    <source>
        <dbReference type="Proteomes" id="UP001557470"/>
    </source>
</evidence>
<dbReference type="PROSITE" id="PS50835">
    <property type="entry name" value="IG_LIKE"/>
    <property type="match status" value="2"/>
</dbReference>
<protein>
    <recommendedName>
        <fullName evidence="4">Ig-like domain-containing protein</fullName>
    </recommendedName>
</protein>
<evidence type="ECO:0000256" key="2">
    <source>
        <dbReference type="SAM" id="Phobius"/>
    </source>
</evidence>
<accession>A0ABD0X0G5</accession>
<feature type="signal peptide" evidence="3">
    <location>
        <begin position="1"/>
        <end position="17"/>
    </location>
</feature>
<keyword evidence="6" id="KW-1185">Reference proteome</keyword>
<keyword evidence="3" id="KW-0732">Signal</keyword>
<evidence type="ECO:0000259" key="4">
    <source>
        <dbReference type="PROSITE" id="PS50835"/>
    </source>
</evidence>
<keyword evidence="2" id="KW-0812">Transmembrane</keyword>
<dbReference type="SMART" id="SM00409">
    <property type="entry name" value="IG"/>
    <property type="match status" value="2"/>
</dbReference>
<comment type="caution">
    <text evidence="5">The sequence shown here is derived from an EMBL/GenBank/DDBJ whole genome shotgun (WGS) entry which is preliminary data.</text>
</comment>
<gene>
    <name evidence="5" type="ORF">UPYG_G00145760</name>
</gene>
<feature type="domain" description="Ig-like" evidence="4">
    <location>
        <begin position="28"/>
        <end position="112"/>
    </location>
</feature>
<feature type="compositionally biased region" description="Pro residues" evidence="1">
    <location>
        <begin position="285"/>
        <end position="294"/>
    </location>
</feature>